<dbReference type="Pfam" id="PF07992">
    <property type="entry name" value="Pyr_redox_2"/>
    <property type="match status" value="1"/>
</dbReference>
<feature type="region of interest" description="Disordered" evidence="4">
    <location>
        <begin position="264"/>
        <end position="283"/>
    </location>
</feature>
<evidence type="ECO:0000313" key="8">
    <source>
        <dbReference type="Proteomes" id="UP000515908"/>
    </source>
</evidence>
<keyword evidence="2" id="KW-0274">FAD</keyword>
<sequence>MLSRCRLFRDCFWKAVSEKPRYDVCVIGGGPAGVAAAMRAVDYKKKVCLIEKNKIGGSDLWNGTLQSKTMWEFSNYMRKLKGAQGLRLYGEDVPSRLEVDEEAMHQSLHHVSSTREGQIKAALEACPNVDFLTGQATFNSDHEVLLYNRESKEYKHISADYFVIATGSRPRDHPYVPTDGELVVTSDHIMHLPLPEKLVVVGAGVVGCEFACILAGLGKTKVSMIDRHSHIFNGEDPDIIKKVESQMEQSGVTIHHNSTLYDIQPWREGEPTPGSKVGGGKKQSGVQYTIMHNDTRQLETFQVDRALISIGRVRNYEGLGLENTTLRTQDGVLQVNDVGLCHGTKHIYAVGDCCASVFLVSMGEQQGRTAVDDMYGMEPPSPSKVKSSMSSSAYVTQNVSAVGLNETQCRARNISYIAARVGYDLVSRAVAEGGVEGFIKIIVADDSRKTILGVRAVGLNSSTLVDLGSLAIYNGQSVFDLANRLTAYPAVSQAFQECLRVILGRSELKPNCFDSLTLTRWSPDHYARGEAYQNEERVRKDDEKITPPAEDDAAQSFVRVCDDQSGKFTATTEQTAKTTVDAPVEEKNAPETQEHVSARYEEIKEKGEGAQSNNSPQDAHGTAEEESNSRLGGESEDKRTLRAYPSGSGVLPGTYFKQ</sequence>
<dbReference type="PRINTS" id="PR00368">
    <property type="entry name" value="FADPNR"/>
</dbReference>
<name>A0A7G2C462_9TRYP</name>
<dbReference type="InterPro" id="IPR036188">
    <property type="entry name" value="FAD/NAD-bd_sf"/>
</dbReference>
<dbReference type="Gene3D" id="3.50.50.60">
    <property type="entry name" value="FAD/NAD(P)-binding domain"/>
    <property type="match status" value="2"/>
</dbReference>
<feature type="compositionally biased region" description="Basic and acidic residues" evidence="4">
    <location>
        <begin position="532"/>
        <end position="545"/>
    </location>
</feature>
<dbReference type="GO" id="GO:0005739">
    <property type="term" value="C:mitochondrion"/>
    <property type="evidence" value="ECO:0007669"/>
    <property type="project" value="TreeGrafter"/>
</dbReference>
<evidence type="ECO:0000256" key="3">
    <source>
        <dbReference type="ARBA" id="ARBA00023027"/>
    </source>
</evidence>
<feature type="domain" description="FAD/NAD(P)-binding" evidence="6">
    <location>
        <begin position="22"/>
        <end position="367"/>
    </location>
</feature>
<evidence type="ECO:0000256" key="4">
    <source>
        <dbReference type="SAM" id="MobiDB-lite"/>
    </source>
</evidence>
<dbReference type="PRINTS" id="PR00411">
    <property type="entry name" value="PNDRDTASEI"/>
</dbReference>
<feature type="region of interest" description="Disordered" evidence="4">
    <location>
        <begin position="569"/>
        <end position="658"/>
    </location>
</feature>
<dbReference type="EMBL" id="LR877146">
    <property type="protein sequence ID" value="CAD2213513.1"/>
    <property type="molecule type" value="Genomic_DNA"/>
</dbReference>
<dbReference type="GO" id="GO:0006103">
    <property type="term" value="P:2-oxoglutarate metabolic process"/>
    <property type="evidence" value="ECO:0007669"/>
    <property type="project" value="TreeGrafter"/>
</dbReference>
<proteinExistence type="predicted"/>
<evidence type="ECO:0000259" key="6">
    <source>
        <dbReference type="Pfam" id="PF07992"/>
    </source>
</evidence>
<dbReference type="VEuPathDB" id="TriTrypDB:ADEAN_000095600"/>
<dbReference type="Gene3D" id="3.30.390.30">
    <property type="match status" value="1"/>
</dbReference>
<gene>
    <name evidence="7" type="ORF">ADEAN_000095600</name>
</gene>
<dbReference type="Proteomes" id="UP000515908">
    <property type="component" value="Chromosome 02"/>
</dbReference>
<feature type="domain" description="Pyridine nucleotide-disulphide oxidoreductase dimerisation" evidence="5">
    <location>
        <begin position="391"/>
        <end position="497"/>
    </location>
</feature>
<feature type="compositionally biased region" description="Basic and acidic residues" evidence="4">
    <location>
        <begin position="584"/>
        <end position="608"/>
    </location>
</feature>
<protein>
    <recommendedName>
        <fullName evidence="9">Dihydrolipoamide dehydrogenase</fullName>
    </recommendedName>
</protein>
<evidence type="ECO:0000259" key="5">
    <source>
        <dbReference type="Pfam" id="PF02852"/>
    </source>
</evidence>
<dbReference type="GO" id="GO:0050660">
    <property type="term" value="F:flavin adenine dinucleotide binding"/>
    <property type="evidence" value="ECO:0007669"/>
    <property type="project" value="TreeGrafter"/>
</dbReference>
<evidence type="ECO:0008006" key="9">
    <source>
        <dbReference type="Google" id="ProtNLM"/>
    </source>
</evidence>
<dbReference type="GO" id="GO:0045252">
    <property type="term" value="C:oxoglutarate dehydrogenase complex"/>
    <property type="evidence" value="ECO:0007669"/>
    <property type="project" value="TreeGrafter"/>
</dbReference>
<organism evidence="7 8">
    <name type="scientific">Angomonas deanei</name>
    <dbReference type="NCBI Taxonomy" id="59799"/>
    <lineage>
        <taxon>Eukaryota</taxon>
        <taxon>Discoba</taxon>
        <taxon>Euglenozoa</taxon>
        <taxon>Kinetoplastea</taxon>
        <taxon>Metakinetoplastina</taxon>
        <taxon>Trypanosomatida</taxon>
        <taxon>Trypanosomatidae</taxon>
        <taxon>Strigomonadinae</taxon>
        <taxon>Angomonas</taxon>
    </lineage>
</organism>
<dbReference type="InterPro" id="IPR023753">
    <property type="entry name" value="FAD/NAD-binding_dom"/>
</dbReference>
<feature type="region of interest" description="Disordered" evidence="4">
    <location>
        <begin position="532"/>
        <end position="556"/>
    </location>
</feature>
<dbReference type="AlphaFoldDB" id="A0A7G2C462"/>
<dbReference type="InterPro" id="IPR050151">
    <property type="entry name" value="Class-I_Pyr_Nuc-Dis_Oxidored"/>
</dbReference>
<feature type="compositionally biased region" description="Low complexity" evidence="4">
    <location>
        <begin position="569"/>
        <end position="582"/>
    </location>
</feature>
<dbReference type="PANTHER" id="PTHR22912:SF94">
    <property type="entry name" value="DIHYDROLIPOAMIDE DEHYDROGENASE, POINT MUTATION"/>
    <property type="match status" value="1"/>
</dbReference>
<dbReference type="InterPro" id="IPR016156">
    <property type="entry name" value="FAD/NAD-linked_Rdtase_dimer_sf"/>
</dbReference>
<accession>A0A7G2C462</accession>
<dbReference type="InterPro" id="IPR004099">
    <property type="entry name" value="Pyr_nucl-diS_OxRdtase_dimer"/>
</dbReference>
<keyword evidence="1" id="KW-0285">Flavoprotein</keyword>
<keyword evidence="3" id="KW-0520">NAD</keyword>
<dbReference type="GO" id="GO:0004148">
    <property type="term" value="F:dihydrolipoyl dehydrogenase (NADH) activity"/>
    <property type="evidence" value="ECO:0007669"/>
    <property type="project" value="TreeGrafter"/>
</dbReference>
<dbReference type="SUPFAM" id="SSF51905">
    <property type="entry name" value="FAD/NAD(P)-binding domain"/>
    <property type="match status" value="1"/>
</dbReference>
<dbReference type="Pfam" id="PF02852">
    <property type="entry name" value="Pyr_redox_dim"/>
    <property type="match status" value="1"/>
</dbReference>
<reference evidence="7 8" key="1">
    <citation type="submission" date="2020-08" db="EMBL/GenBank/DDBJ databases">
        <authorList>
            <person name="Newling K."/>
            <person name="Davey J."/>
            <person name="Forrester S."/>
        </authorList>
    </citation>
    <scope>NUCLEOTIDE SEQUENCE [LARGE SCALE GENOMIC DNA]</scope>
    <source>
        <strain evidence="8">Crithidia deanei Carvalho (ATCC PRA-265)</strain>
    </source>
</reference>
<evidence type="ECO:0000256" key="1">
    <source>
        <dbReference type="ARBA" id="ARBA00022630"/>
    </source>
</evidence>
<evidence type="ECO:0000313" key="7">
    <source>
        <dbReference type="EMBL" id="CAD2213513.1"/>
    </source>
</evidence>
<dbReference type="SUPFAM" id="SSF55424">
    <property type="entry name" value="FAD/NAD-linked reductases, dimerisation (C-terminal) domain"/>
    <property type="match status" value="1"/>
</dbReference>
<dbReference type="PANTHER" id="PTHR22912">
    <property type="entry name" value="DISULFIDE OXIDOREDUCTASE"/>
    <property type="match status" value="1"/>
</dbReference>
<evidence type="ECO:0000256" key="2">
    <source>
        <dbReference type="ARBA" id="ARBA00022827"/>
    </source>
</evidence>
<keyword evidence="8" id="KW-1185">Reference proteome</keyword>